<accession>A0A8H3BVD2</accession>
<dbReference type="SMART" id="SM00355">
    <property type="entry name" value="ZnF_C2H2"/>
    <property type="match status" value="2"/>
</dbReference>
<keyword evidence="1" id="KW-0862">Zinc</keyword>
<dbReference type="EMBL" id="CAJMWX010001063">
    <property type="protein sequence ID" value="CAE6464635.1"/>
    <property type="molecule type" value="Genomic_DNA"/>
</dbReference>
<dbReference type="SUPFAM" id="SSF57667">
    <property type="entry name" value="beta-beta-alpha zinc fingers"/>
    <property type="match status" value="1"/>
</dbReference>
<proteinExistence type="predicted"/>
<keyword evidence="1" id="KW-0863">Zinc-finger</keyword>
<reference evidence="4" key="1">
    <citation type="submission" date="2021-01" db="EMBL/GenBank/DDBJ databases">
        <authorList>
            <person name="Kaushik A."/>
        </authorList>
    </citation>
    <scope>NUCLEOTIDE SEQUENCE</scope>
    <source>
        <strain evidence="4">AG4-R118</strain>
    </source>
</reference>
<dbReference type="InterPro" id="IPR013087">
    <property type="entry name" value="Znf_C2H2_type"/>
</dbReference>
<organism evidence="4 5">
    <name type="scientific">Rhizoctonia solani</name>
    <dbReference type="NCBI Taxonomy" id="456999"/>
    <lineage>
        <taxon>Eukaryota</taxon>
        <taxon>Fungi</taxon>
        <taxon>Dikarya</taxon>
        <taxon>Basidiomycota</taxon>
        <taxon>Agaricomycotina</taxon>
        <taxon>Agaricomycetes</taxon>
        <taxon>Cantharellales</taxon>
        <taxon>Ceratobasidiaceae</taxon>
        <taxon>Rhizoctonia</taxon>
    </lineage>
</organism>
<evidence type="ECO:0000256" key="2">
    <source>
        <dbReference type="SAM" id="MobiDB-lite"/>
    </source>
</evidence>
<dbReference type="GO" id="GO:0008270">
    <property type="term" value="F:zinc ion binding"/>
    <property type="evidence" value="ECO:0007669"/>
    <property type="project" value="UniProtKB-KW"/>
</dbReference>
<evidence type="ECO:0000313" key="4">
    <source>
        <dbReference type="EMBL" id="CAE6464635.1"/>
    </source>
</evidence>
<name>A0A8H3BVD2_9AGAM</name>
<dbReference type="InterPro" id="IPR036236">
    <property type="entry name" value="Znf_C2H2_sf"/>
</dbReference>
<sequence length="317" mass="35820">MLTHLPGYSVDDGEGGIQHVFCWSLSLYNEGVNYVWRVRWDQGWDSQFEVSLALYQQFQECGSPTFGTDTYLSHTISPDYCATWREVQPPTTTNPPLEHVALHRNIQLDWLGSRSSTNLPAIPQTLGSSNYTYQTTEVFEPEQITRSPQVYFYPSAGGIPTLDVPRSLKTRRAVKRFLTSALETLPKGVRGVKCSLCKKKKAGKVWNVKPSNLERHIFSHLGIKVFRCLDCPITFTTNDQMRRHMEKNHPIIEKSPKPGDRDGRNDGVTNVYTTSIPSMASLPVGEMESLVTNQADEPLQAQYVAPPGDIYDFDFID</sequence>
<dbReference type="Gene3D" id="3.30.160.60">
    <property type="entry name" value="Classic Zinc Finger"/>
    <property type="match status" value="1"/>
</dbReference>
<dbReference type="AlphaFoldDB" id="A0A8H3BVD2"/>
<dbReference type="PROSITE" id="PS00028">
    <property type="entry name" value="ZINC_FINGER_C2H2_1"/>
    <property type="match status" value="1"/>
</dbReference>
<gene>
    <name evidence="4" type="ORF">RDB_LOCUS96500</name>
</gene>
<dbReference type="OrthoDB" id="419711at2759"/>
<protein>
    <recommendedName>
        <fullName evidence="3">C2H2-type domain-containing protein</fullName>
    </recommendedName>
</protein>
<comment type="caution">
    <text evidence="4">The sequence shown here is derived from an EMBL/GenBank/DDBJ whole genome shotgun (WGS) entry which is preliminary data.</text>
</comment>
<feature type="compositionally biased region" description="Basic and acidic residues" evidence="2">
    <location>
        <begin position="248"/>
        <end position="265"/>
    </location>
</feature>
<dbReference type="Proteomes" id="UP000663888">
    <property type="component" value="Unassembled WGS sequence"/>
</dbReference>
<evidence type="ECO:0000256" key="1">
    <source>
        <dbReference type="PROSITE-ProRule" id="PRU00042"/>
    </source>
</evidence>
<evidence type="ECO:0000313" key="5">
    <source>
        <dbReference type="Proteomes" id="UP000663888"/>
    </source>
</evidence>
<keyword evidence="1" id="KW-0479">Metal-binding</keyword>
<dbReference type="PROSITE" id="PS50157">
    <property type="entry name" value="ZINC_FINGER_C2H2_2"/>
    <property type="match status" value="1"/>
</dbReference>
<evidence type="ECO:0000259" key="3">
    <source>
        <dbReference type="PROSITE" id="PS50157"/>
    </source>
</evidence>
<feature type="region of interest" description="Disordered" evidence="2">
    <location>
        <begin position="248"/>
        <end position="270"/>
    </location>
</feature>
<feature type="domain" description="C2H2-type" evidence="3">
    <location>
        <begin position="226"/>
        <end position="249"/>
    </location>
</feature>